<dbReference type="InterPro" id="IPR014729">
    <property type="entry name" value="Rossmann-like_a/b/a_fold"/>
</dbReference>
<organism evidence="2">
    <name type="scientific">marine metagenome</name>
    <dbReference type="NCBI Taxonomy" id="408172"/>
    <lineage>
        <taxon>unclassified sequences</taxon>
        <taxon>metagenomes</taxon>
        <taxon>ecological metagenomes</taxon>
    </lineage>
</organism>
<dbReference type="Gene3D" id="3.40.50.620">
    <property type="entry name" value="HUPs"/>
    <property type="match status" value="1"/>
</dbReference>
<feature type="non-terminal residue" evidence="2">
    <location>
        <position position="1"/>
    </location>
</feature>
<comment type="similarity">
    <text evidence="1">Belongs to the class-I aminoacyl-tRNA synthetase family.</text>
</comment>
<dbReference type="InterPro" id="IPR004493">
    <property type="entry name" value="Leu-tRNA-synth_Ia_arc/euk"/>
</dbReference>
<feature type="non-terminal residue" evidence="2">
    <location>
        <position position="250"/>
    </location>
</feature>
<dbReference type="GO" id="GO:0006429">
    <property type="term" value="P:leucyl-tRNA aminoacylation"/>
    <property type="evidence" value="ECO:0007669"/>
    <property type="project" value="InterPro"/>
</dbReference>
<name>A0A383AM50_9ZZZZ</name>
<accession>A0A383AM50</accession>
<dbReference type="AlphaFoldDB" id="A0A383AM50"/>
<reference evidence="2" key="1">
    <citation type="submission" date="2018-05" db="EMBL/GenBank/DDBJ databases">
        <authorList>
            <person name="Lanie J.A."/>
            <person name="Ng W.-L."/>
            <person name="Kazmierczak K.M."/>
            <person name="Andrzejewski T.M."/>
            <person name="Davidsen T.M."/>
            <person name="Wayne K.J."/>
            <person name="Tettelin H."/>
            <person name="Glass J.I."/>
            <person name="Rusch D."/>
            <person name="Podicherti R."/>
            <person name="Tsui H.-C.T."/>
            <person name="Winkler M.E."/>
        </authorList>
    </citation>
    <scope>NUCLEOTIDE SEQUENCE</scope>
</reference>
<proteinExistence type="inferred from homology"/>
<sequence>APKLCKELGIKNQTQRKKLEKAKQVLYMHSFSHGMMLDSTEYVAGKPVEEAREIVKNQLVENGTAAIYYELTGPVESRWLADCVVKIVDNQWFLGYADEEWTKTTEQALESMELYPSKARSQFEYVLQWLKNWACVRERGLGTKLPWDDKWVIESLSDSTIYMAYYTVSHYLKDLKGKQLKESLFDAIFGDGNTKLAAEESGVKQAEIIKWRNEFNYWYPYDLRVSGKDLIQIHLSFSLYNHTAMFGEDK</sequence>
<dbReference type="PANTHER" id="PTHR45794">
    <property type="entry name" value="LEUCYL-TRNA SYNTHETASE"/>
    <property type="match status" value="1"/>
</dbReference>
<protein>
    <submittedName>
        <fullName evidence="2">Uncharacterized protein</fullName>
    </submittedName>
</protein>
<gene>
    <name evidence="2" type="ORF">METZ01_LOCUS461850</name>
</gene>
<evidence type="ECO:0000256" key="1">
    <source>
        <dbReference type="ARBA" id="ARBA00005594"/>
    </source>
</evidence>
<dbReference type="SUPFAM" id="SSF52374">
    <property type="entry name" value="Nucleotidylyl transferase"/>
    <property type="match status" value="1"/>
</dbReference>
<dbReference type="GO" id="GO:0004823">
    <property type="term" value="F:leucine-tRNA ligase activity"/>
    <property type="evidence" value="ECO:0007669"/>
    <property type="project" value="InterPro"/>
</dbReference>
<dbReference type="EMBL" id="UINC01193393">
    <property type="protein sequence ID" value="SVE08996.1"/>
    <property type="molecule type" value="Genomic_DNA"/>
</dbReference>
<evidence type="ECO:0000313" key="2">
    <source>
        <dbReference type="EMBL" id="SVE08996.1"/>
    </source>
</evidence>
<dbReference type="PANTHER" id="PTHR45794:SF1">
    <property type="entry name" value="LEUCINE--TRNA LIGASE, CYTOPLASMIC"/>
    <property type="match status" value="1"/>
</dbReference>
<dbReference type="GO" id="GO:0005524">
    <property type="term" value="F:ATP binding"/>
    <property type="evidence" value="ECO:0007669"/>
    <property type="project" value="InterPro"/>
</dbReference>